<keyword evidence="6" id="KW-0732">Signal</keyword>
<dbReference type="InterPro" id="IPR016166">
    <property type="entry name" value="FAD-bd_PCMH"/>
</dbReference>
<evidence type="ECO:0000256" key="3">
    <source>
        <dbReference type="ARBA" id="ARBA00022827"/>
    </source>
</evidence>
<dbReference type="InterPro" id="IPR006094">
    <property type="entry name" value="Oxid_FAD_bind_N"/>
</dbReference>
<dbReference type="PROSITE" id="PS51387">
    <property type="entry name" value="FAD_PCMH"/>
    <property type="match status" value="1"/>
</dbReference>
<gene>
    <name evidence="8" type="ORF">EG328_006979</name>
</gene>
<keyword evidence="2" id="KW-0285">Flavoprotein</keyword>
<dbReference type="InterPro" id="IPR016169">
    <property type="entry name" value="FAD-bd_PCMH_sub2"/>
</dbReference>
<evidence type="ECO:0000256" key="6">
    <source>
        <dbReference type="SAM" id="SignalP"/>
    </source>
</evidence>
<evidence type="ECO:0000256" key="4">
    <source>
        <dbReference type="ARBA" id="ARBA00023002"/>
    </source>
</evidence>
<evidence type="ECO:0000313" key="9">
    <source>
        <dbReference type="Proteomes" id="UP000447873"/>
    </source>
</evidence>
<feature type="region of interest" description="Disordered" evidence="5">
    <location>
        <begin position="609"/>
        <end position="648"/>
    </location>
</feature>
<feature type="compositionally biased region" description="Pro residues" evidence="5">
    <location>
        <begin position="635"/>
        <end position="646"/>
    </location>
</feature>
<evidence type="ECO:0000259" key="7">
    <source>
        <dbReference type="PROSITE" id="PS51387"/>
    </source>
</evidence>
<dbReference type="Pfam" id="PF01565">
    <property type="entry name" value="FAD_binding_4"/>
    <property type="match status" value="1"/>
</dbReference>
<dbReference type="PANTHER" id="PTHR42973">
    <property type="entry name" value="BINDING OXIDOREDUCTASE, PUTATIVE (AFU_ORTHOLOGUE AFUA_1G17690)-RELATED"/>
    <property type="match status" value="1"/>
</dbReference>
<feature type="domain" description="FAD-binding PCMH-type" evidence="7">
    <location>
        <begin position="144"/>
        <end position="318"/>
    </location>
</feature>
<feature type="signal peptide" evidence="6">
    <location>
        <begin position="1"/>
        <end position="18"/>
    </location>
</feature>
<evidence type="ECO:0000256" key="1">
    <source>
        <dbReference type="ARBA" id="ARBA00005466"/>
    </source>
</evidence>
<dbReference type="GO" id="GO:0071949">
    <property type="term" value="F:FAD binding"/>
    <property type="evidence" value="ECO:0007669"/>
    <property type="project" value="InterPro"/>
</dbReference>
<name>A0A8H3UIG7_VENIN</name>
<keyword evidence="4" id="KW-0560">Oxidoreductase</keyword>
<evidence type="ECO:0000256" key="2">
    <source>
        <dbReference type="ARBA" id="ARBA00022630"/>
    </source>
</evidence>
<protein>
    <recommendedName>
        <fullName evidence="7">FAD-binding PCMH-type domain-containing protein</fullName>
    </recommendedName>
</protein>
<dbReference type="PANTHER" id="PTHR42973:SF22">
    <property type="entry name" value="FAD-BINDING PCMH-TYPE DOMAIN-CONTAINING PROTEIN-RELATED"/>
    <property type="match status" value="1"/>
</dbReference>
<dbReference type="AlphaFoldDB" id="A0A8H3UIG7"/>
<dbReference type="SUPFAM" id="SSF56176">
    <property type="entry name" value="FAD-binding/transporter-associated domain-like"/>
    <property type="match status" value="1"/>
</dbReference>
<comment type="similarity">
    <text evidence="1">Belongs to the oxygen-dependent FAD-linked oxidoreductase family.</text>
</comment>
<evidence type="ECO:0000313" key="8">
    <source>
        <dbReference type="EMBL" id="KAE9969259.1"/>
    </source>
</evidence>
<dbReference type="InterPro" id="IPR036318">
    <property type="entry name" value="FAD-bd_PCMH-like_sf"/>
</dbReference>
<dbReference type="Proteomes" id="UP000447873">
    <property type="component" value="Unassembled WGS sequence"/>
</dbReference>
<dbReference type="EMBL" id="WNWS01000373">
    <property type="protein sequence ID" value="KAE9969259.1"/>
    <property type="molecule type" value="Genomic_DNA"/>
</dbReference>
<keyword evidence="3" id="KW-0274">FAD</keyword>
<comment type="caution">
    <text evidence="8">The sequence shown here is derived from an EMBL/GenBank/DDBJ whole genome shotgun (WGS) entry which is preliminary data.</text>
</comment>
<proteinExistence type="inferred from homology"/>
<dbReference type="Gene3D" id="3.30.465.10">
    <property type="match status" value="1"/>
</dbReference>
<sequence length="679" mass="73550">MRGSFTWTLVATIPLVSGGAISHNIHALNSPTIQTAPTAAEHTEAVEASKITTCCLNVASVLPGKVYGGAFNFSGYSTQSGSYYSAQEREVKPACFVLPQSSQDVSIAISTLTGPIAIPKSKRKERPGWRLLSSFGSWGGGGDSRASGLKVSRAVAAQKKAAAKAQPNRSDDGVCKFAIRSGGHNPLTESSNINGGITLDLSFMKQVDVSRDRLSVDIGPGNRWQEVYTRLGTQFLGTSGGRVATVGVGGLVTGGGISFFSRERGLVCDNVIEFEVVLSDASIVIANNVTNPDLWRALKGGSGNFGIVTRIKMNAFELGNMWGGVIFHKRDDSSRRTIFKLFEEFTANTEDVNAHWIHTWSYVNAVVLTEWQPSSNIHYTKPIPNPPIFDRLRSRDLDGSVPIIPLLKNDLRIDTLTGLTQQIASLNPDGYRQIFTSLTFKNSAAFMEEVFQIGNDIAPGIKWVTGLRWSLSFQALPKIIFSKARRTGDNALGLTDGEDDLIVLLLTSTWNLSKDDDKMYETARTFFRRVQSRAEQLGVQHPFVYLNYADRWQDPVKGYGVKNVNALRNVAARYDRRGLWQSKQVPGGFKLFEPASMVIKKEKKIVADGADSQAQAKDGPGSGNVADPFASGLPKGPPPVDLPPVDVPAIPKEVEDVPAVVVPVEDVSVMPGHGGKGSV</sequence>
<feature type="chain" id="PRO_5034179924" description="FAD-binding PCMH-type domain-containing protein" evidence="6">
    <location>
        <begin position="19"/>
        <end position="679"/>
    </location>
</feature>
<reference evidence="8 9" key="1">
    <citation type="submission" date="2018-12" db="EMBL/GenBank/DDBJ databases">
        <title>Venturia inaequalis Genome Resource.</title>
        <authorList>
            <person name="Lichtner F.J."/>
        </authorList>
    </citation>
    <scope>NUCLEOTIDE SEQUENCE [LARGE SCALE GENOMIC DNA]</scope>
    <source>
        <strain evidence="8 9">120213</strain>
    </source>
</reference>
<accession>A0A8H3UIG7</accession>
<dbReference type="InterPro" id="IPR050416">
    <property type="entry name" value="FAD-linked_Oxidoreductase"/>
</dbReference>
<evidence type="ECO:0000256" key="5">
    <source>
        <dbReference type="SAM" id="MobiDB-lite"/>
    </source>
</evidence>
<dbReference type="GO" id="GO:0016491">
    <property type="term" value="F:oxidoreductase activity"/>
    <property type="evidence" value="ECO:0007669"/>
    <property type="project" value="UniProtKB-KW"/>
</dbReference>
<organism evidence="8 9">
    <name type="scientific">Venturia inaequalis</name>
    <name type="common">Apple scab fungus</name>
    <dbReference type="NCBI Taxonomy" id="5025"/>
    <lineage>
        <taxon>Eukaryota</taxon>
        <taxon>Fungi</taxon>
        <taxon>Dikarya</taxon>
        <taxon>Ascomycota</taxon>
        <taxon>Pezizomycotina</taxon>
        <taxon>Dothideomycetes</taxon>
        <taxon>Pleosporomycetidae</taxon>
        <taxon>Venturiales</taxon>
        <taxon>Venturiaceae</taxon>
        <taxon>Venturia</taxon>
    </lineage>
</organism>